<dbReference type="OrthoDB" id="547759at2759"/>
<dbReference type="PROSITE" id="PS00107">
    <property type="entry name" value="PROTEIN_KINASE_ATP"/>
    <property type="match status" value="1"/>
</dbReference>
<dbReference type="GO" id="GO:0004674">
    <property type="term" value="F:protein serine/threonine kinase activity"/>
    <property type="evidence" value="ECO:0007669"/>
    <property type="project" value="UniProtKB-KW"/>
</dbReference>
<dbReference type="SMART" id="SM00220">
    <property type="entry name" value="S_TKc"/>
    <property type="match status" value="1"/>
</dbReference>
<dbReference type="Proteomes" id="UP000075714">
    <property type="component" value="Unassembled WGS sequence"/>
</dbReference>
<gene>
    <name evidence="9" type="ORF">GPECTOR_38g347</name>
</gene>
<evidence type="ECO:0000256" key="7">
    <source>
        <dbReference type="SAM" id="MobiDB-lite"/>
    </source>
</evidence>
<dbReference type="SUPFAM" id="SSF56112">
    <property type="entry name" value="Protein kinase-like (PK-like)"/>
    <property type="match status" value="1"/>
</dbReference>
<feature type="region of interest" description="Disordered" evidence="7">
    <location>
        <begin position="113"/>
        <end position="135"/>
    </location>
</feature>
<dbReference type="PROSITE" id="PS50011">
    <property type="entry name" value="PROTEIN_KINASE_DOM"/>
    <property type="match status" value="1"/>
</dbReference>
<keyword evidence="2 5" id="KW-0547">Nucleotide-binding</keyword>
<dbReference type="InterPro" id="IPR008271">
    <property type="entry name" value="Ser/Thr_kinase_AS"/>
</dbReference>
<dbReference type="InterPro" id="IPR017441">
    <property type="entry name" value="Protein_kinase_ATP_BS"/>
</dbReference>
<evidence type="ECO:0000313" key="10">
    <source>
        <dbReference type="Proteomes" id="UP000075714"/>
    </source>
</evidence>
<sequence length="414" mass="43489">MLPFGLCGHVSTSVLGPLSYDYSHTPAHLADGGSDLQVFSVLGRGAFGVVYMGRWRALPVAVKTLVVRDALAGAEGWQRQQAVLEAAISLSMAHENVVATYTYMLKPLVQQPPSAEDGAADGGGSPGRSAGPDEITVADGGADAYKLYIVQELCNGGSLRQALVQGMAGSVRNGGSGRLLALRLALDVARGVAHVHACRIVHGDLKSDNVLLVVAAADGSNQHAEATAPCPSPASLSTTPASASARDPAFPALTAKVADFGLSLPLPEDATHQSKRYQGTPARTAPEVAAYGRLSPRSDVWSYGTMLIEFFYGCTFEDIAALYAIFLEARFDADGTLDTRGQYRRLCTLLLQDMSTTHEHAYTHLTASCFALEPHDRPTFGAIVTRLEMILGGAAKGGASPAGEAAHEAAHELY</sequence>
<comment type="caution">
    <text evidence="9">The sequence shown here is derived from an EMBL/GenBank/DDBJ whole genome shotgun (WGS) entry which is preliminary data.</text>
</comment>
<dbReference type="Pfam" id="PF00069">
    <property type="entry name" value="Pkinase"/>
    <property type="match status" value="1"/>
</dbReference>
<keyword evidence="1" id="KW-0808">Transferase</keyword>
<dbReference type="EMBL" id="LSYV01000039">
    <property type="protein sequence ID" value="KXZ47110.1"/>
    <property type="molecule type" value="Genomic_DNA"/>
</dbReference>
<name>A0A150GCQ0_GONPE</name>
<evidence type="ECO:0000313" key="9">
    <source>
        <dbReference type="EMBL" id="KXZ47110.1"/>
    </source>
</evidence>
<comment type="similarity">
    <text evidence="6">Belongs to the protein kinase superfamily.</text>
</comment>
<accession>A0A150GCQ0</accession>
<dbReference type="Gene3D" id="1.10.510.10">
    <property type="entry name" value="Transferase(Phosphotransferase) domain 1"/>
    <property type="match status" value="1"/>
</dbReference>
<dbReference type="Gene3D" id="3.30.200.20">
    <property type="entry name" value="Phosphorylase Kinase, domain 1"/>
    <property type="match status" value="1"/>
</dbReference>
<dbReference type="GO" id="GO:0005524">
    <property type="term" value="F:ATP binding"/>
    <property type="evidence" value="ECO:0007669"/>
    <property type="project" value="UniProtKB-UniRule"/>
</dbReference>
<organism evidence="9 10">
    <name type="scientific">Gonium pectorale</name>
    <name type="common">Green alga</name>
    <dbReference type="NCBI Taxonomy" id="33097"/>
    <lineage>
        <taxon>Eukaryota</taxon>
        <taxon>Viridiplantae</taxon>
        <taxon>Chlorophyta</taxon>
        <taxon>core chlorophytes</taxon>
        <taxon>Chlorophyceae</taxon>
        <taxon>CS clade</taxon>
        <taxon>Chlamydomonadales</taxon>
        <taxon>Volvocaceae</taxon>
        <taxon>Gonium</taxon>
    </lineage>
</organism>
<dbReference type="PANTHER" id="PTHR44329:SF214">
    <property type="entry name" value="PROTEIN KINASE DOMAIN-CONTAINING PROTEIN"/>
    <property type="match status" value="1"/>
</dbReference>
<keyword evidence="10" id="KW-1185">Reference proteome</keyword>
<feature type="region of interest" description="Disordered" evidence="7">
    <location>
        <begin position="223"/>
        <end position="243"/>
    </location>
</feature>
<dbReference type="InterPro" id="IPR011009">
    <property type="entry name" value="Kinase-like_dom_sf"/>
</dbReference>
<keyword evidence="3" id="KW-0418">Kinase</keyword>
<feature type="compositionally biased region" description="Low complexity" evidence="7">
    <location>
        <begin position="226"/>
        <end position="243"/>
    </location>
</feature>
<protein>
    <recommendedName>
        <fullName evidence="8">Protein kinase domain-containing protein</fullName>
    </recommendedName>
</protein>
<reference evidence="10" key="1">
    <citation type="journal article" date="2016" name="Nat. Commun.">
        <title>The Gonium pectorale genome demonstrates co-option of cell cycle regulation during the evolution of multicellularity.</title>
        <authorList>
            <person name="Hanschen E.R."/>
            <person name="Marriage T.N."/>
            <person name="Ferris P.J."/>
            <person name="Hamaji T."/>
            <person name="Toyoda A."/>
            <person name="Fujiyama A."/>
            <person name="Neme R."/>
            <person name="Noguchi H."/>
            <person name="Minakuchi Y."/>
            <person name="Suzuki M."/>
            <person name="Kawai-Toyooka H."/>
            <person name="Smith D.R."/>
            <person name="Sparks H."/>
            <person name="Anderson J."/>
            <person name="Bakaric R."/>
            <person name="Luria V."/>
            <person name="Karger A."/>
            <person name="Kirschner M.W."/>
            <person name="Durand P.M."/>
            <person name="Michod R.E."/>
            <person name="Nozaki H."/>
            <person name="Olson B.J."/>
        </authorList>
    </citation>
    <scope>NUCLEOTIDE SEQUENCE [LARGE SCALE GENOMIC DNA]</scope>
    <source>
        <strain evidence="10">NIES-2863</strain>
    </source>
</reference>
<feature type="binding site" evidence="5">
    <location>
        <position position="63"/>
    </location>
    <ligand>
        <name>ATP</name>
        <dbReference type="ChEBI" id="CHEBI:30616"/>
    </ligand>
</feature>
<feature type="domain" description="Protein kinase" evidence="8">
    <location>
        <begin position="36"/>
        <end position="391"/>
    </location>
</feature>
<keyword evidence="4 5" id="KW-0067">ATP-binding</keyword>
<evidence type="ECO:0000256" key="3">
    <source>
        <dbReference type="ARBA" id="ARBA00022777"/>
    </source>
</evidence>
<evidence type="ECO:0000256" key="1">
    <source>
        <dbReference type="ARBA" id="ARBA00022679"/>
    </source>
</evidence>
<dbReference type="STRING" id="33097.A0A150GCQ0"/>
<dbReference type="AlphaFoldDB" id="A0A150GCQ0"/>
<evidence type="ECO:0000256" key="5">
    <source>
        <dbReference type="PROSITE-ProRule" id="PRU10141"/>
    </source>
</evidence>
<evidence type="ECO:0000259" key="8">
    <source>
        <dbReference type="PROSITE" id="PS50011"/>
    </source>
</evidence>
<evidence type="ECO:0000256" key="2">
    <source>
        <dbReference type="ARBA" id="ARBA00022741"/>
    </source>
</evidence>
<dbReference type="InterPro" id="IPR051681">
    <property type="entry name" value="Ser/Thr_Kinases-Pseudokinases"/>
</dbReference>
<evidence type="ECO:0000256" key="4">
    <source>
        <dbReference type="ARBA" id="ARBA00022840"/>
    </source>
</evidence>
<proteinExistence type="inferred from homology"/>
<dbReference type="PANTHER" id="PTHR44329">
    <property type="entry name" value="SERINE/THREONINE-PROTEIN KINASE TNNI3K-RELATED"/>
    <property type="match status" value="1"/>
</dbReference>
<dbReference type="PROSITE" id="PS00108">
    <property type="entry name" value="PROTEIN_KINASE_ST"/>
    <property type="match status" value="1"/>
</dbReference>
<evidence type="ECO:0000256" key="6">
    <source>
        <dbReference type="RuleBase" id="RU000304"/>
    </source>
</evidence>
<keyword evidence="6" id="KW-0723">Serine/threonine-protein kinase</keyword>
<dbReference type="InterPro" id="IPR000719">
    <property type="entry name" value="Prot_kinase_dom"/>
</dbReference>